<gene>
    <name evidence="3" type="primary">rcnA</name>
    <name evidence="3" type="ORF">UC8_28890</name>
</gene>
<keyword evidence="1" id="KW-0472">Membrane</keyword>
<keyword evidence="4" id="KW-1185">Reference proteome</keyword>
<protein>
    <submittedName>
        <fullName evidence="3">Nickel/cobalt efflux system RcnA</fullName>
    </submittedName>
</protein>
<accession>A0A5B9R3F3</accession>
<dbReference type="PANTHER" id="PTHR40659">
    <property type="entry name" value="NICKEL/COBALT EFFLUX SYSTEM RCNA"/>
    <property type="match status" value="1"/>
</dbReference>
<dbReference type="GO" id="GO:0010045">
    <property type="term" value="P:response to nickel cation"/>
    <property type="evidence" value="ECO:0007669"/>
    <property type="project" value="TreeGrafter"/>
</dbReference>
<dbReference type="OrthoDB" id="271709at2"/>
<evidence type="ECO:0000313" key="3">
    <source>
        <dbReference type="EMBL" id="QEG40871.1"/>
    </source>
</evidence>
<dbReference type="EMBL" id="CP042914">
    <property type="protein sequence ID" value="QEG40871.1"/>
    <property type="molecule type" value="Genomic_DNA"/>
</dbReference>
<organism evidence="3 4">
    <name type="scientific">Roseimaritima ulvae</name>
    <dbReference type="NCBI Taxonomy" id="980254"/>
    <lineage>
        <taxon>Bacteria</taxon>
        <taxon>Pseudomonadati</taxon>
        <taxon>Planctomycetota</taxon>
        <taxon>Planctomycetia</taxon>
        <taxon>Pirellulales</taxon>
        <taxon>Pirellulaceae</taxon>
        <taxon>Roseimaritima</taxon>
    </lineage>
</organism>
<feature type="transmembrane region" description="Helical" evidence="1">
    <location>
        <begin position="172"/>
        <end position="193"/>
    </location>
</feature>
<dbReference type="GO" id="GO:0006824">
    <property type="term" value="P:cobalt ion transport"/>
    <property type="evidence" value="ECO:0007669"/>
    <property type="project" value="UniProtKB-KW"/>
</dbReference>
<dbReference type="GO" id="GO:0046583">
    <property type="term" value="F:monoatomic cation efflux transmembrane transporter activity"/>
    <property type="evidence" value="ECO:0007669"/>
    <property type="project" value="TreeGrafter"/>
</dbReference>
<evidence type="ECO:0000256" key="1">
    <source>
        <dbReference type="SAM" id="Phobius"/>
    </source>
</evidence>
<evidence type="ECO:0000259" key="2">
    <source>
        <dbReference type="Pfam" id="PF13386"/>
    </source>
</evidence>
<feature type="domain" description="Urease accessory protein UreH-like transmembrane" evidence="2">
    <location>
        <begin position="86"/>
        <end position="224"/>
    </location>
</feature>
<dbReference type="RefSeq" id="WP_068140154.1">
    <property type="nucleotide sequence ID" value="NZ_CP042914.1"/>
</dbReference>
<dbReference type="Pfam" id="PF13386">
    <property type="entry name" value="DsbD_2"/>
    <property type="match status" value="1"/>
</dbReference>
<reference evidence="3 4" key="1">
    <citation type="submission" date="2019-08" db="EMBL/GenBank/DDBJ databases">
        <title>Deep-cultivation of Planctomycetes and their phenomic and genomic characterization uncovers novel biology.</title>
        <authorList>
            <person name="Wiegand S."/>
            <person name="Jogler M."/>
            <person name="Boedeker C."/>
            <person name="Pinto D."/>
            <person name="Vollmers J."/>
            <person name="Rivas-Marin E."/>
            <person name="Kohn T."/>
            <person name="Peeters S.H."/>
            <person name="Heuer A."/>
            <person name="Rast P."/>
            <person name="Oberbeckmann S."/>
            <person name="Bunk B."/>
            <person name="Jeske O."/>
            <person name="Meyerdierks A."/>
            <person name="Storesund J.E."/>
            <person name="Kallscheuer N."/>
            <person name="Luecker S."/>
            <person name="Lage O.M."/>
            <person name="Pohl T."/>
            <person name="Merkel B.J."/>
            <person name="Hornburger P."/>
            <person name="Mueller R.-W."/>
            <person name="Bruemmer F."/>
            <person name="Labrenz M."/>
            <person name="Spormann A.M."/>
            <person name="Op den Camp H."/>
            <person name="Overmann J."/>
            <person name="Amann R."/>
            <person name="Jetten M.S.M."/>
            <person name="Mascher T."/>
            <person name="Medema M.H."/>
            <person name="Devos D.P."/>
            <person name="Kaster A.-K."/>
            <person name="Ovreas L."/>
            <person name="Rohde M."/>
            <person name="Galperin M.Y."/>
            <person name="Jogler C."/>
        </authorList>
    </citation>
    <scope>NUCLEOTIDE SEQUENCE [LARGE SCALE GENOMIC DNA]</scope>
    <source>
        <strain evidence="3 4">UC8</strain>
    </source>
</reference>
<evidence type="ECO:0000313" key="4">
    <source>
        <dbReference type="Proteomes" id="UP000325286"/>
    </source>
</evidence>
<sequence>MHDHAHQLTLGLAFGLGMLHALEPGHGKTAMLVYLSGERRSIWHPLVMGVSSGLAHSVSLIAIAMAVHLTHHLVTGDHHHDDEVVTQSLQWISAALVMCVGVWMLWAAWRAKPMSCGCRSHREHDCESQSVSKRSSYSMSALLGVAFGLLPCPSALAAYFTSMSTGSPVAAYAVIGLFAAGIATSLTVVGILLQRFGGSLICKDSRLGKLPWSYIRALLILAVGVFYCGRLALAA</sequence>
<dbReference type="Proteomes" id="UP000325286">
    <property type="component" value="Chromosome"/>
</dbReference>
<feature type="transmembrane region" description="Helical" evidence="1">
    <location>
        <begin position="89"/>
        <end position="109"/>
    </location>
</feature>
<dbReference type="KEGG" id="rul:UC8_28890"/>
<feature type="transmembrane region" description="Helical" evidence="1">
    <location>
        <begin position="141"/>
        <end position="160"/>
    </location>
</feature>
<dbReference type="GO" id="GO:0015099">
    <property type="term" value="F:nickel cation transmembrane transporter activity"/>
    <property type="evidence" value="ECO:0007669"/>
    <property type="project" value="TreeGrafter"/>
</dbReference>
<proteinExistence type="predicted"/>
<keyword evidence="1" id="KW-0812">Transmembrane</keyword>
<dbReference type="GO" id="GO:0032025">
    <property type="term" value="P:response to cobalt ion"/>
    <property type="evidence" value="ECO:0007669"/>
    <property type="project" value="TreeGrafter"/>
</dbReference>
<dbReference type="InterPro" id="IPR039447">
    <property type="entry name" value="UreH-like_TM_dom"/>
</dbReference>
<feature type="transmembrane region" description="Helical" evidence="1">
    <location>
        <begin position="43"/>
        <end position="69"/>
    </location>
</feature>
<keyword evidence="1" id="KW-1133">Transmembrane helix</keyword>
<name>A0A5B9R3F3_9BACT</name>
<dbReference type="AlphaFoldDB" id="A0A5B9R3F3"/>
<feature type="transmembrane region" description="Helical" evidence="1">
    <location>
        <begin position="214"/>
        <end position="233"/>
    </location>
</feature>
<dbReference type="GO" id="GO:0005886">
    <property type="term" value="C:plasma membrane"/>
    <property type="evidence" value="ECO:0007669"/>
    <property type="project" value="UniProtKB-SubCell"/>
</dbReference>
<dbReference type="InterPro" id="IPR051224">
    <property type="entry name" value="NiCoT_RcnA"/>
</dbReference>
<dbReference type="PANTHER" id="PTHR40659:SF1">
    <property type="entry name" value="NICKEL_COBALT EFFLUX SYSTEM RCNA"/>
    <property type="match status" value="1"/>
</dbReference>